<organism evidence="1 2">
    <name type="scientific">Argiope bruennichi</name>
    <name type="common">Wasp spider</name>
    <name type="synonym">Aranea bruennichi</name>
    <dbReference type="NCBI Taxonomy" id="94029"/>
    <lineage>
        <taxon>Eukaryota</taxon>
        <taxon>Metazoa</taxon>
        <taxon>Ecdysozoa</taxon>
        <taxon>Arthropoda</taxon>
        <taxon>Chelicerata</taxon>
        <taxon>Arachnida</taxon>
        <taxon>Araneae</taxon>
        <taxon>Araneomorphae</taxon>
        <taxon>Entelegynae</taxon>
        <taxon>Araneoidea</taxon>
        <taxon>Araneidae</taxon>
        <taxon>Argiope</taxon>
    </lineage>
</organism>
<name>A0A8T0FJG0_ARGBR</name>
<protein>
    <submittedName>
        <fullName evidence="1">Uncharacterized protein</fullName>
    </submittedName>
</protein>
<dbReference type="Proteomes" id="UP000807504">
    <property type="component" value="Unassembled WGS sequence"/>
</dbReference>
<keyword evidence="2" id="KW-1185">Reference proteome</keyword>
<reference evidence="1" key="2">
    <citation type="submission" date="2020-06" db="EMBL/GenBank/DDBJ databases">
        <authorList>
            <person name="Sheffer M."/>
        </authorList>
    </citation>
    <scope>NUCLEOTIDE SEQUENCE</scope>
</reference>
<evidence type="ECO:0000313" key="2">
    <source>
        <dbReference type="Proteomes" id="UP000807504"/>
    </source>
</evidence>
<dbReference type="AlphaFoldDB" id="A0A8T0FJG0"/>
<proteinExistence type="predicted"/>
<accession>A0A8T0FJG0</accession>
<gene>
    <name evidence="1" type="ORF">HNY73_006262</name>
</gene>
<dbReference type="EMBL" id="JABXBU010000011">
    <property type="protein sequence ID" value="KAF8791384.1"/>
    <property type="molecule type" value="Genomic_DNA"/>
</dbReference>
<comment type="caution">
    <text evidence="1">The sequence shown here is derived from an EMBL/GenBank/DDBJ whole genome shotgun (WGS) entry which is preliminary data.</text>
</comment>
<sequence length="167" mass="17967">MFRRILNSYSTEESSEVSHYAFLVLAVAQWSHAKNLIDALGYGVIYRDGIALITRINGVFYHRSCKSKGDCGCSSPSYNDCDPLPTESCCCGDCNYDPPPPPPEPCSCGDCNYDPPPPPSEPCCCRGCNYDPPSPSSPSKLCSYGGCDYAPPLPPTPFPPSCGMCGK</sequence>
<reference evidence="1" key="1">
    <citation type="journal article" date="2020" name="bioRxiv">
        <title>Chromosome-level reference genome of the European wasp spider Argiope bruennichi: a resource for studies on range expansion and evolutionary adaptation.</title>
        <authorList>
            <person name="Sheffer M.M."/>
            <person name="Hoppe A."/>
            <person name="Krehenwinkel H."/>
            <person name="Uhl G."/>
            <person name="Kuss A.W."/>
            <person name="Jensen L."/>
            <person name="Jensen C."/>
            <person name="Gillespie R.G."/>
            <person name="Hoff K.J."/>
            <person name="Prost S."/>
        </authorList>
    </citation>
    <scope>NUCLEOTIDE SEQUENCE</scope>
</reference>
<evidence type="ECO:0000313" key="1">
    <source>
        <dbReference type="EMBL" id="KAF8791384.1"/>
    </source>
</evidence>